<reference evidence="1" key="1">
    <citation type="submission" date="2018-06" db="EMBL/GenBank/DDBJ databases">
        <authorList>
            <person name="Zhirakovskaya E."/>
        </authorList>
    </citation>
    <scope>NUCLEOTIDE SEQUENCE</scope>
</reference>
<proteinExistence type="predicted"/>
<dbReference type="EMBL" id="UOFU01000038">
    <property type="protein sequence ID" value="VAW93922.1"/>
    <property type="molecule type" value="Genomic_DNA"/>
</dbReference>
<name>A0A3B1A2H2_9ZZZZ</name>
<gene>
    <name evidence="1" type="ORF">MNBD_GAMMA20-742</name>
</gene>
<organism evidence="1">
    <name type="scientific">hydrothermal vent metagenome</name>
    <dbReference type="NCBI Taxonomy" id="652676"/>
    <lineage>
        <taxon>unclassified sequences</taxon>
        <taxon>metagenomes</taxon>
        <taxon>ecological metagenomes</taxon>
    </lineage>
</organism>
<accession>A0A3B1A2H2</accession>
<protein>
    <submittedName>
        <fullName evidence="1">Uncharacterized protein</fullName>
    </submittedName>
</protein>
<sequence length="596" mass="67575">MNPLQLRLPIPAHADTAQRAPRPDEIRHWLASLPTHDPMANLIQVAALLVRYNQHALPISQRFEAMQILQPWVQQQLPALQQKYRDQSLPLTPRLQTLADDVFDLLDNMAQGYKQVITDAISDTDSDDLNPDTFLLALRQTIEQTGLLMLESYAQYRSEPTGLWGELHRLYALAERNGLNTMAIDSRDANNQPVTTIQYTYLRIVLLGLAQPYRLLSGQADVLYGFLHQWTIGCRMMKKKNTLAEAGDCVVDLAGDRPPDMATQQTRFRPVDGRFLDISTLRDRLEELSRQKTDHRKQSLSDRMRRDLLIQLCTVWQGRRERSAERHADGQHILMMCIGLGAAHQQISGEVEFTPEEDESEFHHPRKKGDHLSLQCKDNAPRQVTTTTTEGREATRVSRFTTDMDVWDAVHDTPLHTRVLRDSAMAGYAVEPWLRINHSDGGVALLRMPDNRTQARVGVLTAYRDNDETLLWHIGTVRWLQINKQGKLTLGIKSLGNHMATIAVRAIGGTGNGGEYFRSLLIDFIDTEGKAGKGLLVPVSIYDIDTQLVLNLKTELKYVRLTRVIETTSSFTLFAFNTIEMPPQEKARVQGLPQKT</sequence>
<evidence type="ECO:0000313" key="1">
    <source>
        <dbReference type="EMBL" id="VAW93922.1"/>
    </source>
</evidence>
<dbReference type="AlphaFoldDB" id="A0A3B1A2H2"/>